<evidence type="ECO:0000313" key="2">
    <source>
        <dbReference type="Proteomes" id="UP000694523"/>
    </source>
</evidence>
<proteinExistence type="predicted"/>
<reference evidence="1" key="1">
    <citation type="submission" date="2025-08" db="UniProtKB">
        <authorList>
            <consortium name="Ensembl"/>
        </authorList>
    </citation>
    <scope>IDENTIFICATION</scope>
</reference>
<dbReference type="Proteomes" id="UP000694523">
    <property type="component" value="Unplaced"/>
</dbReference>
<reference evidence="1" key="2">
    <citation type="submission" date="2025-09" db="UniProtKB">
        <authorList>
            <consortium name="Ensembl"/>
        </authorList>
    </citation>
    <scope>IDENTIFICATION</scope>
</reference>
<name>A0A8C6WQV2_9GOBI</name>
<organism evidence="1 2">
    <name type="scientific">Neogobius melanostomus</name>
    <name type="common">round goby</name>
    <dbReference type="NCBI Taxonomy" id="47308"/>
    <lineage>
        <taxon>Eukaryota</taxon>
        <taxon>Metazoa</taxon>
        <taxon>Chordata</taxon>
        <taxon>Craniata</taxon>
        <taxon>Vertebrata</taxon>
        <taxon>Euteleostomi</taxon>
        <taxon>Actinopterygii</taxon>
        <taxon>Neopterygii</taxon>
        <taxon>Teleostei</taxon>
        <taxon>Neoteleostei</taxon>
        <taxon>Acanthomorphata</taxon>
        <taxon>Gobiaria</taxon>
        <taxon>Gobiiformes</taxon>
        <taxon>Gobioidei</taxon>
        <taxon>Gobiidae</taxon>
        <taxon>Benthophilinae</taxon>
        <taxon>Neogobiini</taxon>
        <taxon>Neogobius</taxon>
    </lineage>
</organism>
<protein>
    <submittedName>
        <fullName evidence="1">Uncharacterized protein</fullName>
    </submittedName>
</protein>
<evidence type="ECO:0000313" key="1">
    <source>
        <dbReference type="Ensembl" id="ENSNMLP00000024892.1"/>
    </source>
</evidence>
<dbReference type="Ensembl" id="ENSNMLT00000027843.1">
    <property type="protein sequence ID" value="ENSNMLP00000024892.1"/>
    <property type="gene ID" value="ENSNMLG00000015935.1"/>
</dbReference>
<sequence length="92" mass="9926">AQSITRFGSGLSFAASWPCTGLALPSGVFRSPLPLRGKPVPVSGSTGFEAAMPLEACAVRTVFFYCAERSQRSAESWDTLKLTGGQSRRFFY</sequence>
<keyword evidence="2" id="KW-1185">Reference proteome</keyword>
<accession>A0A8C6WQV2</accession>
<dbReference type="AlphaFoldDB" id="A0A8C6WQV2"/>